<accession>A0A7S8I0L3</accession>
<dbReference type="EMBL" id="CP064750">
    <property type="protein sequence ID" value="QPC67389.1"/>
    <property type="molecule type" value="Genomic_DNA"/>
</dbReference>
<feature type="region of interest" description="Disordered" evidence="1">
    <location>
        <begin position="211"/>
        <end position="314"/>
    </location>
</feature>
<evidence type="ECO:0000313" key="2">
    <source>
        <dbReference type="EMBL" id="QPC67389.1"/>
    </source>
</evidence>
<name>A0A7S8I0L3_FUSCU</name>
<dbReference type="Proteomes" id="UP000663297">
    <property type="component" value="Chromosome 4"/>
</dbReference>
<sequence>MLRDTIIAPAVYNSLPHISDVSEAPKTHASDLIELRALLFKHDVPASVSVRLIHKHFDVVEGEVMAFKQVSAPPFGDVVVMRPERTVQDLPLHGLNYFVDSDGMLQAYEYTTDETMNMAPYSSFLAEFCGLVAQKGLQLKFGLKLSAKEDSTTATEFEYPHSRSTIIIPQGLPEPDSLGDEGVTTEWKGMPSGDPKKAFCLIHIQTCNQHSNPSLVNSRPEPVSDSNKVNSNGVANRVNNTSNEVANEVIEIDEDEAESESSNEMDTNEVDDEKTPEQMKNSLRSPLGSRGDSQQRDSVDSHAPTTDDPITTRR</sequence>
<organism evidence="2 3">
    <name type="scientific">Fusarium culmorum</name>
    <dbReference type="NCBI Taxonomy" id="5516"/>
    <lineage>
        <taxon>Eukaryota</taxon>
        <taxon>Fungi</taxon>
        <taxon>Dikarya</taxon>
        <taxon>Ascomycota</taxon>
        <taxon>Pezizomycotina</taxon>
        <taxon>Sordariomycetes</taxon>
        <taxon>Hypocreomycetidae</taxon>
        <taxon>Hypocreales</taxon>
        <taxon>Nectriaceae</taxon>
        <taxon>Fusarium</taxon>
    </lineage>
</organism>
<dbReference type="AlphaFoldDB" id="A0A7S8I0L3"/>
<proteinExistence type="predicted"/>
<protein>
    <submittedName>
        <fullName evidence="2">Uncharacterized protein</fullName>
    </submittedName>
</protein>
<evidence type="ECO:0000256" key="1">
    <source>
        <dbReference type="SAM" id="MobiDB-lite"/>
    </source>
</evidence>
<evidence type="ECO:0000313" key="3">
    <source>
        <dbReference type="Proteomes" id="UP000663297"/>
    </source>
</evidence>
<feature type="compositionally biased region" description="Polar residues" evidence="1">
    <location>
        <begin position="224"/>
        <end position="242"/>
    </location>
</feature>
<reference evidence="2" key="1">
    <citation type="submission" date="2020-11" db="EMBL/GenBank/DDBJ databases">
        <title>The chromosome-scale genome resource for two endophytic Fusarium species: F. culmorum and F. pseudograminearum.</title>
        <authorList>
            <person name="Yuan Z."/>
        </authorList>
    </citation>
    <scope>NUCLEOTIDE SEQUENCE</scope>
    <source>
        <strain evidence="2">Class2-1B</strain>
    </source>
</reference>
<gene>
    <name evidence="2" type="ORF">HYE67_009620</name>
</gene>
<feature type="compositionally biased region" description="Acidic residues" evidence="1">
    <location>
        <begin position="250"/>
        <end position="274"/>
    </location>
</feature>